<dbReference type="Proteomes" id="UP000663856">
    <property type="component" value="Unassembled WGS sequence"/>
</dbReference>
<evidence type="ECO:0008006" key="3">
    <source>
        <dbReference type="Google" id="ProtNLM"/>
    </source>
</evidence>
<dbReference type="PANTHER" id="PTHR45749:SF21">
    <property type="entry name" value="DUF4371 DOMAIN-CONTAINING PROTEIN"/>
    <property type="match status" value="1"/>
</dbReference>
<name>A0A816WRU8_9BILA</name>
<dbReference type="EMBL" id="CAJNRF010012102">
    <property type="protein sequence ID" value="CAF2137652.1"/>
    <property type="molecule type" value="Genomic_DNA"/>
</dbReference>
<dbReference type="PANTHER" id="PTHR45749">
    <property type="match status" value="1"/>
</dbReference>
<organism evidence="1 2">
    <name type="scientific">Rotaria magnacalcarata</name>
    <dbReference type="NCBI Taxonomy" id="392030"/>
    <lineage>
        <taxon>Eukaryota</taxon>
        <taxon>Metazoa</taxon>
        <taxon>Spiralia</taxon>
        <taxon>Gnathifera</taxon>
        <taxon>Rotifera</taxon>
        <taxon>Eurotatoria</taxon>
        <taxon>Bdelloidea</taxon>
        <taxon>Philodinida</taxon>
        <taxon>Philodinidae</taxon>
        <taxon>Rotaria</taxon>
    </lineage>
</organism>
<dbReference type="SUPFAM" id="SSF53098">
    <property type="entry name" value="Ribonuclease H-like"/>
    <property type="match status" value="1"/>
</dbReference>
<dbReference type="InterPro" id="IPR012337">
    <property type="entry name" value="RNaseH-like_sf"/>
</dbReference>
<gene>
    <name evidence="1" type="ORF">WKI299_LOCUS27676</name>
</gene>
<dbReference type="AlphaFoldDB" id="A0A816WRU8"/>
<evidence type="ECO:0000313" key="1">
    <source>
        <dbReference type="EMBL" id="CAF2137652.1"/>
    </source>
</evidence>
<comment type="caution">
    <text evidence="1">The sequence shown here is derived from an EMBL/GenBank/DDBJ whole genome shotgun (WGS) entry which is preliminary data.</text>
</comment>
<reference evidence="1" key="1">
    <citation type="submission" date="2021-02" db="EMBL/GenBank/DDBJ databases">
        <authorList>
            <person name="Nowell W R."/>
        </authorList>
    </citation>
    <scope>NUCLEOTIDE SEQUENCE</scope>
</reference>
<accession>A0A816WRU8</accession>
<proteinExistence type="predicted"/>
<protein>
    <recommendedName>
        <fullName evidence="3">DUF4371 domain-containing protein</fullName>
    </recommendedName>
</protein>
<sequence>MADKRPFIHPFFMVKKKKQTESTEGTKPTADLSASINNCNNVNIEEIPDKYTFLIIVDDELEEDVSSSLVNDQSEKQLSKCDLVCYECFDIHEDCLGFYELESQHVKHITTVILDVLARCNLNVEACRGQAYDGAATMSGVHGGVVVYIFRRQKKAFFVHCNEHCLDLTLQDLTKVSITISVALNITKDVINFARRSPKRLNIAEKLSFELCITSSQLKPLCPTLWTVRVSFMNSLLANYHLVQFVIQELVEQKGESGIKAADWLNQVENFQSFFGLKLGKFLLNFFLIATESVVNGYS</sequence>
<evidence type="ECO:0000313" key="2">
    <source>
        <dbReference type="Proteomes" id="UP000663856"/>
    </source>
</evidence>